<dbReference type="Gene3D" id="3.40.630.30">
    <property type="match status" value="1"/>
</dbReference>
<organism evidence="3 4">
    <name type="scientific">Hortaea werneckii</name>
    <name type="common">Black yeast</name>
    <name type="synonym">Cladosporium werneckii</name>
    <dbReference type="NCBI Taxonomy" id="91943"/>
    <lineage>
        <taxon>Eukaryota</taxon>
        <taxon>Fungi</taxon>
        <taxon>Dikarya</taxon>
        <taxon>Ascomycota</taxon>
        <taxon>Pezizomycotina</taxon>
        <taxon>Dothideomycetes</taxon>
        <taxon>Dothideomycetidae</taxon>
        <taxon>Mycosphaerellales</taxon>
        <taxon>Teratosphaeriaceae</taxon>
        <taxon>Hortaea</taxon>
    </lineage>
</organism>
<feature type="region of interest" description="Disordered" evidence="1">
    <location>
        <begin position="164"/>
        <end position="184"/>
    </location>
</feature>
<dbReference type="CDD" id="cd04301">
    <property type="entry name" value="NAT_SF"/>
    <property type="match status" value="1"/>
</dbReference>
<proteinExistence type="predicted"/>
<evidence type="ECO:0000313" key="3">
    <source>
        <dbReference type="EMBL" id="RMZ02571.1"/>
    </source>
</evidence>
<dbReference type="InterPro" id="IPR053225">
    <property type="entry name" value="Acyl-CoA_N-acyltransferase"/>
</dbReference>
<dbReference type="InterPro" id="IPR016181">
    <property type="entry name" value="Acyl_CoA_acyltransferase"/>
</dbReference>
<dbReference type="Proteomes" id="UP000281468">
    <property type="component" value="Unassembled WGS sequence"/>
</dbReference>
<dbReference type="SUPFAM" id="SSF55729">
    <property type="entry name" value="Acyl-CoA N-acyltransferases (Nat)"/>
    <property type="match status" value="1"/>
</dbReference>
<dbReference type="EMBL" id="QWIQ01000165">
    <property type="protein sequence ID" value="RMZ02571.1"/>
    <property type="molecule type" value="Genomic_DNA"/>
</dbReference>
<dbReference type="Pfam" id="PF08445">
    <property type="entry name" value="FR47"/>
    <property type="match status" value="1"/>
</dbReference>
<evidence type="ECO:0000313" key="4">
    <source>
        <dbReference type="Proteomes" id="UP000281468"/>
    </source>
</evidence>
<feature type="region of interest" description="Disordered" evidence="1">
    <location>
        <begin position="119"/>
        <end position="139"/>
    </location>
</feature>
<reference evidence="3 4" key="1">
    <citation type="journal article" date="2018" name="BMC Genomics">
        <title>Genomic evidence for intraspecific hybridization in a clonal and extremely halotolerant yeast.</title>
        <authorList>
            <person name="Gostincar C."/>
            <person name="Stajich J.E."/>
            <person name="Zupancic J."/>
            <person name="Zalar P."/>
            <person name="Gunde-Cimerman N."/>
        </authorList>
    </citation>
    <scope>NUCLEOTIDE SEQUENCE [LARGE SCALE GENOMIC DNA]</scope>
    <source>
        <strain evidence="3 4">EXF-171</strain>
    </source>
</reference>
<name>A0A3M7GN01_HORWE</name>
<dbReference type="PANTHER" id="PTHR20958">
    <property type="entry name" value="GLYCINE N-ACYLTRANSFERASE-LIKE PROTEIN"/>
    <property type="match status" value="1"/>
</dbReference>
<protein>
    <recommendedName>
        <fullName evidence="2">GCN5-related N-acetyltransferase Rv2170-like domain-containing protein</fullName>
    </recommendedName>
</protein>
<evidence type="ECO:0000259" key="2">
    <source>
        <dbReference type="Pfam" id="PF08445"/>
    </source>
</evidence>
<accession>A0A3M7GN01</accession>
<feature type="region of interest" description="Disordered" evidence="1">
    <location>
        <begin position="217"/>
        <end position="236"/>
    </location>
</feature>
<sequence length="437" mass="48430">MDRRDRISRYHAGSLFILKPSEDCLVEVPYEHTKINNALEILWLSKGNNLGMSSKRQSNLHRHHLAPSASSRKVLDAALPALRPHIPTSIPLYRRLQFGRFFPDSLLFTNLDLGATSTPLETPAANGTDAGSQPNDHHRHEDPWLIAFVDRTCRPETEVWVYGSWEDSPPAPSPSSSSPTETQAEWQAIDDLVAELVRACRDLPVSRSLHQDILDAQQTQQQAENTDAATSTKPPNPFASARLPTIQLWGAIHTTTATILERLDVLASTSQVTSTAANHTFIFDVPGLPPPPALPEGLEWGEVRREHFALIRSKSVIPRWDRTMASLPSLAIYPAAGNDGSSGDGAPVAWAFIGLDTSVTTLHVEPEWRGRGLGKAVTTKLFKRDMQRFWEEGVQRLAHGYVVMGNKASVGMMRGLGGMDMWKCYWLRVDLEKAGNM</sequence>
<dbReference type="AlphaFoldDB" id="A0A3M7GN01"/>
<dbReference type="PANTHER" id="PTHR20958:SF6">
    <property type="entry name" value="GLYCINE N-ACYLTRANSFERASE-LIKE PROTEIN"/>
    <property type="match status" value="1"/>
</dbReference>
<feature type="domain" description="GCN5-related N-acetyltransferase Rv2170-like" evidence="2">
    <location>
        <begin position="346"/>
        <end position="427"/>
    </location>
</feature>
<feature type="compositionally biased region" description="Low complexity" evidence="1">
    <location>
        <begin position="217"/>
        <end position="230"/>
    </location>
</feature>
<evidence type="ECO:0000256" key="1">
    <source>
        <dbReference type="SAM" id="MobiDB-lite"/>
    </source>
</evidence>
<comment type="caution">
    <text evidence="3">The sequence shown here is derived from an EMBL/GenBank/DDBJ whole genome shotgun (WGS) entry which is preliminary data.</text>
</comment>
<gene>
    <name evidence="3" type="ORF">D0862_05974</name>
</gene>
<dbReference type="InterPro" id="IPR013653">
    <property type="entry name" value="GCN5-like_dom"/>
</dbReference>
<dbReference type="GO" id="GO:0016747">
    <property type="term" value="F:acyltransferase activity, transferring groups other than amino-acyl groups"/>
    <property type="evidence" value="ECO:0007669"/>
    <property type="project" value="InterPro"/>
</dbReference>